<reference evidence="1" key="1">
    <citation type="submission" date="2019-08" db="EMBL/GenBank/DDBJ databases">
        <authorList>
            <person name="Kucharzyk K."/>
            <person name="Murdoch R.W."/>
            <person name="Higgins S."/>
            <person name="Loffler F."/>
        </authorList>
    </citation>
    <scope>NUCLEOTIDE SEQUENCE</scope>
</reference>
<dbReference type="AlphaFoldDB" id="A0A644YMW0"/>
<name>A0A644YMW0_9ZZZZ</name>
<evidence type="ECO:0000313" key="1">
    <source>
        <dbReference type="EMBL" id="MPM29338.1"/>
    </source>
</evidence>
<sequence length="127" mass="14553">MDRGKIYHGCCSQSDVIYIAAAIGNSLAQVLKNFLTAGTDIPAHQYYFAFKQFWKKIPDLVHGILVEILVVDSPDIIRLERSHLFLLVAVLQLFYKLFSIHQFKKVNCAVFQCNHLNHLPEHSVQEI</sequence>
<dbReference type="EMBL" id="VSSQ01005486">
    <property type="protein sequence ID" value="MPM29338.1"/>
    <property type="molecule type" value="Genomic_DNA"/>
</dbReference>
<gene>
    <name evidence="1" type="ORF">SDC9_75878</name>
</gene>
<accession>A0A644YMW0</accession>
<protein>
    <submittedName>
        <fullName evidence="1">Uncharacterized protein</fullName>
    </submittedName>
</protein>
<proteinExistence type="predicted"/>
<comment type="caution">
    <text evidence="1">The sequence shown here is derived from an EMBL/GenBank/DDBJ whole genome shotgun (WGS) entry which is preliminary data.</text>
</comment>
<organism evidence="1">
    <name type="scientific">bioreactor metagenome</name>
    <dbReference type="NCBI Taxonomy" id="1076179"/>
    <lineage>
        <taxon>unclassified sequences</taxon>
        <taxon>metagenomes</taxon>
        <taxon>ecological metagenomes</taxon>
    </lineage>
</organism>